<proteinExistence type="inferred from homology"/>
<dbReference type="InterPro" id="IPR027417">
    <property type="entry name" value="P-loop_NTPase"/>
</dbReference>
<feature type="domain" description="ATPase AAA-3" evidence="4">
    <location>
        <begin position="47"/>
        <end position="176"/>
    </location>
</feature>
<evidence type="ECO:0000259" key="4">
    <source>
        <dbReference type="Pfam" id="PF07726"/>
    </source>
</evidence>
<dbReference type="GO" id="GO:0016887">
    <property type="term" value="F:ATP hydrolysis activity"/>
    <property type="evidence" value="ECO:0007669"/>
    <property type="project" value="InterPro"/>
</dbReference>
<evidence type="ECO:0000256" key="1">
    <source>
        <dbReference type="ARBA" id="ARBA00022741"/>
    </source>
</evidence>
<keyword evidence="7" id="KW-1185">Reference proteome</keyword>
<dbReference type="Gene3D" id="3.40.50.300">
    <property type="entry name" value="P-loop containing nucleotide triphosphate hydrolases"/>
    <property type="match status" value="1"/>
</dbReference>
<protein>
    <submittedName>
        <fullName evidence="6">MoxR family ATPase</fullName>
    </submittedName>
</protein>
<dbReference type="OrthoDB" id="9808397at2"/>
<gene>
    <name evidence="6" type="ORF">E0F88_01535</name>
</gene>
<dbReference type="PANTHER" id="PTHR42759">
    <property type="entry name" value="MOXR FAMILY PROTEIN"/>
    <property type="match status" value="1"/>
</dbReference>
<evidence type="ECO:0000256" key="2">
    <source>
        <dbReference type="ARBA" id="ARBA00022840"/>
    </source>
</evidence>
<dbReference type="Proteomes" id="UP000294850">
    <property type="component" value="Unassembled WGS sequence"/>
</dbReference>
<keyword evidence="2" id="KW-0067">ATP-binding</keyword>
<dbReference type="EMBL" id="SMFL01000001">
    <property type="protein sequence ID" value="TDE18250.1"/>
    <property type="molecule type" value="Genomic_DNA"/>
</dbReference>
<dbReference type="CDD" id="cd00009">
    <property type="entry name" value="AAA"/>
    <property type="match status" value="1"/>
</dbReference>
<evidence type="ECO:0000256" key="3">
    <source>
        <dbReference type="ARBA" id="ARBA00061607"/>
    </source>
</evidence>
<dbReference type="PIRSF" id="PIRSF002849">
    <property type="entry name" value="AAA_ATPase_chaperone_MoxR_prd"/>
    <property type="match status" value="1"/>
</dbReference>
<dbReference type="InterPro" id="IPR011703">
    <property type="entry name" value="ATPase_AAA-3"/>
</dbReference>
<dbReference type="Gene3D" id="1.10.8.80">
    <property type="entry name" value="Magnesium chelatase subunit I, C-Terminal domain"/>
    <property type="match status" value="1"/>
</dbReference>
<sequence>MKYSSDVEAAEAMKIAYEKIRSEIGKVIVGQDDVVKKLLTAIFCQGHCLLVGVPGLAKTLLIQTIASSLDLKFNRIQFTPDLMPSDILGSETLDQNRNFKFIRGPIFANIILADEINRTPPKTQSALLEAMQEYSVTIAGAKHSLDRPFFVLATQNPIEQEGTYPLPEAQLDRFMFMIQLDYPSYAEEVSIVKSTTSDNKYQVKEVITAEEIMDFQHLVRRVPVTDHVIEYAVKLVHKTRPTSTHAVKDTNDYLEWGAGPRASQALILAAKCNALLSGKYSPDIEDIKAVALPVLRHRIIRNFKAEAEGISVDDIIARLV</sequence>
<name>A0A4R5E087_9BACT</name>
<evidence type="ECO:0000313" key="6">
    <source>
        <dbReference type="EMBL" id="TDE18250.1"/>
    </source>
</evidence>
<dbReference type="SUPFAM" id="SSF52540">
    <property type="entry name" value="P-loop containing nucleoside triphosphate hydrolases"/>
    <property type="match status" value="1"/>
</dbReference>
<dbReference type="InterPro" id="IPR050764">
    <property type="entry name" value="CbbQ/NirQ/NorQ/GpvN"/>
</dbReference>
<accession>A0A4R5E087</accession>
<dbReference type="InterPro" id="IPR041628">
    <property type="entry name" value="ChlI/MoxR_AAA_lid"/>
</dbReference>
<dbReference type="Pfam" id="PF07726">
    <property type="entry name" value="AAA_3"/>
    <property type="match status" value="1"/>
</dbReference>
<evidence type="ECO:0000313" key="7">
    <source>
        <dbReference type="Proteomes" id="UP000294850"/>
    </source>
</evidence>
<dbReference type="PANTHER" id="PTHR42759:SF1">
    <property type="entry name" value="MAGNESIUM-CHELATASE SUBUNIT CHLD"/>
    <property type="match status" value="1"/>
</dbReference>
<dbReference type="FunFam" id="3.40.50.300:FF:000640">
    <property type="entry name" value="MoxR family ATPase"/>
    <property type="match status" value="1"/>
</dbReference>
<keyword evidence="1" id="KW-0547">Nucleotide-binding</keyword>
<dbReference type="GO" id="GO:0005524">
    <property type="term" value="F:ATP binding"/>
    <property type="evidence" value="ECO:0007669"/>
    <property type="project" value="UniProtKB-KW"/>
</dbReference>
<feature type="domain" description="ChlI/MoxR AAA lid" evidence="5">
    <location>
        <begin position="250"/>
        <end position="318"/>
    </location>
</feature>
<dbReference type="Pfam" id="PF17863">
    <property type="entry name" value="AAA_lid_2"/>
    <property type="match status" value="1"/>
</dbReference>
<evidence type="ECO:0000259" key="5">
    <source>
        <dbReference type="Pfam" id="PF17863"/>
    </source>
</evidence>
<comment type="similarity">
    <text evidence="3">Belongs to the MoxR family.</text>
</comment>
<organism evidence="6 7">
    <name type="scientific">Dyadobacter psychrotolerans</name>
    <dbReference type="NCBI Taxonomy" id="2541721"/>
    <lineage>
        <taxon>Bacteria</taxon>
        <taxon>Pseudomonadati</taxon>
        <taxon>Bacteroidota</taxon>
        <taxon>Cytophagia</taxon>
        <taxon>Cytophagales</taxon>
        <taxon>Spirosomataceae</taxon>
        <taxon>Dyadobacter</taxon>
    </lineage>
</organism>
<dbReference type="AlphaFoldDB" id="A0A4R5E087"/>
<reference evidence="6 7" key="1">
    <citation type="submission" date="2019-03" db="EMBL/GenBank/DDBJ databases">
        <title>Dyadobacter AR-3-6 sp. nov., isolated from arctic soil.</title>
        <authorList>
            <person name="Chaudhary D.K."/>
        </authorList>
    </citation>
    <scope>NUCLEOTIDE SEQUENCE [LARGE SCALE GENOMIC DNA]</scope>
    <source>
        <strain evidence="6 7">AR-3-6</strain>
    </source>
</reference>
<comment type="caution">
    <text evidence="6">The sequence shown here is derived from an EMBL/GenBank/DDBJ whole genome shotgun (WGS) entry which is preliminary data.</text>
</comment>
<dbReference type="RefSeq" id="WP_131955972.1">
    <property type="nucleotide sequence ID" value="NZ_SMFL01000001.1"/>
</dbReference>